<feature type="domain" description="Dienelactone hydrolase" evidence="2">
    <location>
        <begin position="24"/>
        <end position="197"/>
    </location>
</feature>
<evidence type="ECO:0000256" key="1">
    <source>
        <dbReference type="ARBA" id="ARBA00008645"/>
    </source>
</evidence>
<dbReference type="InterPro" id="IPR029058">
    <property type="entry name" value="AB_hydrolase_fold"/>
</dbReference>
<dbReference type="Gene3D" id="3.40.50.1820">
    <property type="entry name" value="alpha/beta hydrolase"/>
    <property type="match status" value="1"/>
</dbReference>
<dbReference type="PANTHER" id="PTHR22946">
    <property type="entry name" value="DIENELACTONE HYDROLASE DOMAIN-CONTAINING PROTEIN-RELATED"/>
    <property type="match status" value="1"/>
</dbReference>
<dbReference type="Proteomes" id="UP000317422">
    <property type="component" value="Unassembled WGS sequence"/>
</dbReference>
<dbReference type="InterPro" id="IPR050261">
    <property type="entry name" value="FrsA_esterase"/>
</dbReference>
<evidence type="ECO:0000259" key="2">
    <source>
        <dbReference type="Pfam" id="PF01738"/>
    </source>
</evidence>
<name>A0A543NIA6_9ACTN</name>
<dbReference type="AlphaFoldDB" id="A0A543NIA6"/>
<gene>
    <name evidence="3" type="ORF">FHX37_1484</name>
</gene>
<dbReference type="InterPro" id="IPR002925">
    <property type="entry name" value="Dienelactn_hydro"/>
</dbReference>
<dbReference type="OrthoDB" id="9810066at2"/>
<dbReference type="Pfam" id="PF01738">
    <property type="entry name" value="DLH"/>
    <property type="match status" value="1"/>
</dbReference>
<protein>
    <submittedName>
        <fullName evidence="3">Dienelactone hydrolase</fullName>
    </submittedName>
</protein>
<dbReference type="PANTHER" id="PTHR22946:SF0">
    <property type="entry name" value="DIENELACTONE HYDROLASE DOMAIN-CONTAINING PROTEIN"/>
    <property type="match status" value="1"/>
</dbReference>
<proteinExistence type="inferred from homology"/>
<dbReference type="RefSeq" id="WP_141923006.1">
    <property type="nucleotide sequence ID" value="NZ_VFQC01000001.1"/>
</dbReference>
<keyword evidence="4" id="KW-1185">Reference proteome</keyword>
<dbReference type="SUPFAM" id="SSF53474">
    <property type="entry name" value="alpha/beta-Hydrolases"/>
    <property type="match status" value="1"/>
</dbReference>
<sequence length="223" mass="23732">MDTRHVAVETSDAALAGDMTVPAERRGIILFAHGSGSSRLSPRNRAVSEALANQGFATLLLDLLTPEEEQTDERTRELRFDTALLTRRLSDVVDWLGSAEETAGLPVGLFGASTGAAAALGTAVRRPDRVHAVVCRGGRVDLAPDGLAGVRAPVLMIAGSADEPIVRVSFQAQKELHVTNDVHLVPDATHLFEEPGALEQVAGEAITWFREYLAGPEGQARHG</sequence>
<organism evidence="3 4">
    <name type="scientific">Haloactinospora alba</name>
    <dbReference type="NCBI Taxonomy" id="405555"/>
    <lineage>
        <taxon>Bacteria</taxon>
        <taxon>Bacillati</taxon>
        <taxon>Actinomycetota</taxon>
        <taxon>Actinomycetes</taxon>
        <taxon>Streptosporangiales</taxon>
        <taxon>Nocardiopsidaceae</taxon>
        <taxon>Haloactinospora</taxon>
    </lineage>
</organism>
<comment type="caution">
    <text evidence="3">The sequence shown here is derived from an EMBL/GenBank/DDBJ whole genome shotgun (WGS) entry which is preliminary data.</text>
</comment>
<evidence type="ECO:0000313" key="4">
    <source>
        <dbReference type="Proteomes" id="UP000317422"/>
    </source>
</evidence>
<accession>A0A543NIA6</accession>
<comment type="similarity">
    <text evidence="1">Belongs to the AB hydrolase superfamily.</text>
</comment>
<dbReference type="GO" id="GO:0016787">
    <property type="term" value="F:hydrolase activity"/>
    <property type="evidence" value="ECO:0007669"/>
    <property type="project" value="UniProtKB-KW"/>
</dbReference>
<keyword evidence="3" id="KW-0378">Hydrolase</keyword>
<dbReference type="EMBL" id="VFQC01000001">
    <property type="protein sequence ID" value="TQN31576.1"/>
    <property type="molecule type" value="Genomic_DNA"/>
</dbReference>
<reference evidence="3 4" key="1">
    <citation type="submission" date="2019-06" db="EMBL/GenBank/DDBJ databases">
        <title>Sequencing the genomes of 1000 actinobacteria strains.</title>
        <authorList>
            <person name="Klenk H.-P."/>
        </authorList>
    </citation>
    <scope>NUCLEOTIDE SEQUENCE [LARGE SCALE GENOMIC DNA]</scope>
    <source>
        <strain evidence="3 4">DSM 45015</strain>
    </source>
</reference>
<evidence type="ECO:0000313" key="3">
    <source>
        <dbReference type="EMBL" id="TQN31576.1"/>
    </source>
</evidence>